<dbReference type="PANTHER" id="PTHR42804">
    <property type="entry name" value="ALDEHYDE DEHYDROGENASE"/>
    <property type="match status" value="1"/>
</dbReference>
<reference evidence="6 7" key="1">
    <citation type="submission" date="2017-01" db="EMBL/GenBank/DDBJ databases">
        <title>Draft genome sequence of Pseudomonas pachastrellae type strain CCUG 46540T from a deep sea.</title>
        <authorList>
            <person name="Gomila M."/>
            <person name="Mulet M."/>
            <person name="Lalucat J."/>
            <person name="Garcia-Valdes E."/>
        </authorList>
    </citation>
    <scope>NUCLEOTIDE SEQUENCE [LARGE SCALE GENOMIC DNA]</scope>
    <source>
        <strain evidence="6 7">CCUG 46540</strain>
    </source>
</reference>
<evidence type="ECO:0000259" key="5">
    <source>
        <dbReference type="Pfam" id="PF00171"/>
    </source>
</evidence>
<dbReference type="AlphaFoldDB" id="A0A1S8DK97"/>
<dbReference type="InterPro" id="IPR015590">
    <property type="entry name" value="Aldehyde_DH_dom"/>
</dbReference>
<dbReference type="InterPro" id="IPR029510">
    <property type="entry name" value="Ald_DH_CS_GLU"/>
</dbReference>
<evidence type="ECO:0000256" key="3">
    <source>
        <dbReference type="PROSITE-ProRule" id="PRU10007"/>
    </source>
</evidence>
<feature type="domain" description="Aldehyde dehydrogenase" evidence="5">
    <location>
        <begin position="13"/>
        <end position="470"/>
    </location>
</feature>
<dbReference type="GO" id="GO:0016620">
    <property type="term" value="F:oxidoreductase activity, acting on the aldehyde or oxo group of donors, NAD or NADP as acceptor"/>
    <property type="evidence" value="ECO:0007669"/>
    <property type="project" value="InterPro"/>
</dbReference>
<dbReference type="OrthoDB" id="9812625at2"/>
<evidence type="ECO:0000256" key="1">
    <source>
        <dbReference type="ARBA" id="ARBA00009986"/>
    </source>
</evidence>
<evidence type="ECO:0000313" key="7">
    <source>
        <dbReference type="Proteomes" id="UP000242847"/>
    </source>
</evidence>
<keyword evidence="2 4" id="KW-0560">Oxidoreductase</keyword>
<dbReference type="SUPFAM" id="SSF53720">
    <property type="entry name" value="ALDH-like"/>
    <property type="match status" value="1"/>
</dbReference>
<dbReference type="RefSeq" id="WP_083725250.1">
    <property type="nucleotide sequence ID" value="NZ_FOUD01000007.1"/>
</dbReference>
<feature type="active site" evidence="3">
    <location>
        <position position="245"/>
    </location>
</feature>
<accession>A0A1S8DK97</accession>
<comment type="similarity">
    <text evidence="1 4">Belongs to the aldehyde dehydrogenase family.</text>
</comment>
<keyword evidence="7" id="KW-1185">Reference proteome</keyword>
<dbReference type="FunFam" id="3.40.605.10:FF:000007">
    <property type="entry name" value="NAD/NADP-dependent betaine aldehyde dehydrogenase"/>
    <property type="match status" value="1"/>
</dbReference>
<dbReference type="InterPro" id="IPR016161">
    <property type="entry name" value="Ald_DH/histidinol_DH"/>
</dbReference>
<dbReference type="InterPro" id="IPR016163">
    <property type="entry name" value="Ald_DH_C"/>
</dbReference>
<evidence type="ECO:0000256" key="4">
    <source>
        <dbReference type="RuleBase" id="RU003345"/>
    </source>
</evidence>
<organism evidence="6 7">
    <name type="scientific">Halopseudomonas pachastrellae</name>
    <dbReference type="NCBI Taxonomy" id="254161"/>
    <lineage>
        <taxon>Bacteria</taxon>
        <taxon>Pseudomonadati</taxon>
        <taxon>Pseudomonadota</taxon>
        <taxon>Gammaproteobacteria</taxon>
        <taxon>Pseudomonadales</taxon>
        <taxon>Pseudomonadaceae</taxon>
        <taxon>Halopseudomonas</taxon>
    </lineage>
</organism>
<dbReference type="Gene3D" id="3.40.605.10">
    <property type="entry name" value="Aldehyde Dehydrogenase, Chain A, domain 1"/>
    <property type="match status" value="1"/>
</dbReference>
<dbReference type="STRING" id="254161.SAMN05216256_10791"/>
<proteinExistence type="inferred from homology"/>
<evidence type="ECO:0000256" key="2">
    <source>
        <dbReference type="ARBA" id="ARBA00023002"/>
    </source>
</evidence>
<dbReference type="EMBL" id="MUBC01000007">
    <property type="protein sequence ID" value="ONM45040.1"/>
    <property type="molecule type" value="Genomic_DNA"/>
</dbReference>
<protein>
    <submittedName>
        <fullName evidence="6">Aldehyde dehydrogenase family protein</fullName>
    </submittedName>
</protein>
<dbReference type="InterPro" id="IPR016162">
    <property type="entry name" value="Ald_DH_N"/>
</dbReference>
<dbReference type="PANTHER" id="PTHR42804:SF1">
    <property type="entry name" value="ALDEHYDE DEHYDROGENASE-RELATED"/>
    <property type="match status" value="1"/>
</dbReference>
<name>A0A1S8DK97_9GAMM</name>
<dbReference type="Pfam" id="PF00171">
    <property type="entry name" value="Aldedh"/>
    <property type="match status" value="1"/>
</dbReference>
<dbReference type="FunFam" id="3.40.309.10:FF:000012">
    <property type="entry name" value="Betaine aldehyde dehydrogenase"/>
    <property type="match status" value="1"/>
</dbReference>
<dbReference type="Proteomes" id="UP000242847">
    <property type="component" value="Unassembled WGS sequence"/>
</dbReference>
<dbReference type="CDD" id="cd07138">
    <property type="entry name" value="ALDH_CddD_SSP0762"/>
    <property type="match status" value="1"/>
</dbReference>
<comment type="caution">
    <text evidence="6">The sequence shown here is derived from an EMBL/GenBank/DDBJ whole genome shotgun (WGS) entry which is preliminary data.</text>
</comment>
<evidence type="ECO:0000313" key="6">
    <source>
        <dbReference type="EMBL" id="ONM45040.1"/>
    </source>
</evidence>
<sequence>MSHHQQFYINGQWVAPKGDQQLDVINPATEEAVASIALGTKEDVDAAVAAARAAFPSYANTTREERIALLERVIEVFKKRMGDVAEAISLEMGAPTKLAQTAQAPSGLSHFMTALEALKHFEFEEEIGTTLVVKEPIGVCGLITPWNWPMNQLTCKIAPALATGCTMVLKPSEVAPLSALILAEILDEAGVPAGVFNLVNGDGPTVGAAMSAHPDIDMMSFTGSTAAGRQVMTNGAQTIKRVALELGGKSANILLDDVNFEKMVAHGVMSCMNNTGQSCNAPTRMLVPNSRMDDVAAIAQAAAAKVKTGDPKAADTVMGPVVSKAQWTKIQDLISAGIEEGAKVAAGGPGRPEGLDKGYYVKPTVFTHVTNDMTIAREEIFGPVLSIIGYEDEEDAVRIANDTRYGLSGYVSSGDLDRARNVARRIRTGMVHLNGAPLDPKAPFGGYKESGIGREWGHYGFDDFLEVKSIYGYTAKA</sequence>
<dbReference type="PROSITE" id="PS00687">
    <property type="entry name" value="ALDEHYDE_DEHYDR_GLU"/>
    <property type="match status" value="1"/>
</dbReference>
<dbReference type="Gene3D" id="3.40.309.10">
    <property type="entry name" value="Aldehyde Dehydrogenase, Chain A, domain 2"/>
    <property type="match status" value="1"/>
</dbReference>
<gene>
    <name evidence="6" type="ORF">BXT89_04800</name>
</gene>